<evidence type="ECO:0000313" key="7">
    <source>
        <dbReference type="Proteomes" id="UP000002286"/>
    </source>
</evidence>
<name>A1KVU2_NEIMF</name>
<evidence type="ECO:0000256" key="4">
    <source>
        <dbReference type="ARBA" id="ARBA00023136"/>
    </source>
</evidence>
<keyword evidence="3 5" id="KW-1133">Transmembrane helix</keyword>
<feature type="transmembrane region" description="Helical" evidence="5">
    <location>
        <begin position="125"/>
        <end position="144"/>
    </location>
</feature>
<dbReference type="GO" id="GO:0005886">
    <property type="term" value="C:plasma membrane"/>
    <property type="evidence" value="ECO:0007669"/>
    <property type="project" value="UniProtKB-SubCell"/>
</dbReference>
<organism evidence="6 7">
    <name type="scientific">Neisseria meningitidis serogroup C / serotype 2a (strain ATCC 700532 / DSM 15464 / FAM18)</name>
    <dbReference type="NCBI Taxonomy" id="272831"/>
    <lineage>
        <taxon>Bacteria</taxon>
        <taxon>Pseudomonadati</taxon>
        <taxon>Pseudomonadota</taxon>
        <taxon>Betaproteobacteria</taxon>
        <taxon>Neisseriales</taxon>
        <taxon>Neisseriaceae</taxon>
        <taxon>Neisseria</taxon>
    </lineage>
</organism>
<dbReference type="AlphaFoldDB" id="A1KVU2"/>
<keyword evidence="5" id="KW-0997">Cell inner membrane</keyword>
<keyword evidence="4 5" id="KW-0472">Membrane</keyword>
<comment type="function">
    <text evidence="5">Plays a role in cell envelope biogenesis, maintenance of cell envelope integrity and membrane homeostasis.</text>
</comment>
<gene>
    <name evidence="5" type="primary">yciB</name>
    <name evidence="6" type="ordered locus">NMC1828</name>
</gene>
<dbReference type="Pfam" id="PF04279">
    <property type="entry name" value="IspA"/>
    <property type="match status" value="1"/>
</dbReference>
<evidence type="ECO:0000256" key="1">
    <source>
        <dbReference type="ARBA" id="ARBA00022475"/>
    </source>
</evidence>
<dbReference type="Proteomes" id="UP000002286">
    <property type="component" value="Chromosome"/>
</dbReference>
<dbReference type="PANTHER" id="PTHR36917:SF1">
    <property type="entry name" value="INNER MEMBRANE-SPANNING PROTEIN YCIB"/>
    <property type="match status" value="1"/>
</dbReference>
<feature type="transmembrane region" description="Helical" evidence="5">
    <location>
        <begin position="29"/>
        <end position="49"/>
    </location>
</feature>
<dbReference type="EMBL" id="AM421808">
    <property type="protein sequence ID" value="CAM10997.1"/>
    <property type="molecule type" value="Genomic_DNA"/>
</dbReference>
<comment type="similarity">
    <text evidence="5">Belongs to the YciB family.</text>
</comment>
<dbReference type="NCBIfam" id="TIGR00997">
    <property type="entry name" value="ispZ"/>
    <property type="match status" value="1"/>
</dbReference>
<evidence type="ECO:0000256" key="5">
    <source>
        <dbReference type="HAMAP-Rule" id="MF_00189"/>
    </source>
</evidence>
<dbReference type="HAMAP" id="MF_00189">
    <property type="entry name" value="YciB"/>
    <property type="match status" value="1"/>
</dbReference>
<keyword evidence="2 5" id="KW-0812">Transmembrane</keyword>
<comment type="subcellular location">
    <subcellularLocation>
        <location evidence="5">Cell inner membrane</location>
        <topology evidence="5">Multi-pass membrane protein</topology>
    </subcellularLocation>
</comment>
<feature type="transmembrane region" description="Helical" evidence="5">
    <location>
        <begin position="56"/>
        <end position="75"/>
    </location>
</feature>
<evidence type="ECO:0000256" key="2">
    <source>
        <dbReference type="ARBA" id="ARBA00022692"/>
    </source>
</evidence>
<dbReference type="InterPro" id="IPR006008">
    <property type="entry name" value="YciB"/>
</dbReference>
<dbReference type="NCBIfam" id="NF001325">
    <property type="entry name" value="PRK00259.1-3"/>
    <property type="match status" value="1"/>
</dbReference>
<dbReference type="KEGG" id="nmc:NMC1828"/>
<feature type="transmembrane region" description="Helical" evidence="5">
    <location>
        <begin position="156"/>
        <end position="178"/>
    </location>
</feature>
<protein>
    <recommendedName>
        <fullName evidence="5">Inner membrane-spanning protein YciB</fullName>
    </recommendedName>
</protein>
<proteinExistence type="inferred from homology"/>
<sequence>MLSHLDMKFVSDLLSVILFFATYTVTKNMIAATAVALVAGVVQAAFLYWKYKKLDTMQWVGLVLIVVFGGATIVLGDSRFIMWKPSVLFWLGALFLWGSHLAGKNGLKASIGREIQLPDAVWAKLTYMWVGFLIFMGIANWFVFTRFESQWVNYKMFGSTALMLVFFIIQGIYLSTCLKKED</sequence>
<evidence type="ECO:0000313" key="6">
    <source>
        <dbReference type="EMBL" id="CAM10997.1"/>
    </source>
</evidence>
<accession>A1KVU2</accession>
<dbReference type="PANTHER" id="PTHR36917">
    <property type="entry name" value="INTRACELLULAR SEPTATION PROTEIN A-RELATED"/>
    <property type="match status" value="1"/>
</dbReference>
<reference evidence="6 7" key="1">
    <citation type="journal article" date="2007" name="PLoS Genet.">
        <title>Meningococcal genetic variation mechanisms viewed through comparative analysis of serogroup C strain FAM18.</title>
        <authorList>
            <person name="Bentley S.D."/>
            <person name="Vernikos G.S."/>
            <person name="Snyder L.A.S."/>
            <person name="Churcher C."/>
            <person name="Arrowsmith C."/>
            <person name="Chillingworth T."/>
            <person name="Cronin A."/>
            <person name="Davis P.H."/>
            <person name="Holroyd N.E."/>
            <person name="Jagels K."/>
            <person name="Maddison M."/>
            <person name="Moule S."/>
            <person name="Rabbinowitsch E."/>
            <person name="Sharp S."/>
            <person name="Unwin L."/>
            <person name="Whitehead S."/>
            <person name="Quail M.A."/>
            <person name="Achtman M."/>
            <person name="Barrell B."/>
            <person name="Saunders N.J."/>
            <person name="Parkhill J."/>
        </authorList>
    </citation>
    <scope>NUCLEOTIDE SEQUENCE [LARGE SCALE GENOMIC DNA]</scope>
    <source>
        <strain evidence="7">ATCC 700532 / DSM 15464 / FAM18</strain>
    </source>
</reference>
<evidence type="ECO:0000256" key="3">
    <source>
        <dbReference type="ARBA" id="ARBA00022989"/>
    </source>
</evidence>
<keyword evidence="1 5" id="KW-1003">Cell membrane</keyword>
<comment type="caution">
    <text evidence="5">Lacks conserved residue(s) required for the propagation of feature annotation.</text>
</comment>
<dbReference type="HOGENOM" id="CLU_089554_2_0_4"/>